<dbReference type="RefSeq" id="WP_223074608.1">
    <property type="nucleotide sequence ID" value="NZ_JADMNK010000004.1"/>
</dbReference>
<dbReference type="PANTHER" id="PTHR46796:SF7">
    <property type="entry name" value="ARAC FAMILY TRANSCRIPTIONAL REGULATOR"/>
    <property type="match status" value="1"/>
</dbReference>
<dbReference type="InterPro" id="IPR009057">
    <property type="entry name" value="Homeodomain-like_sf"/>
</dbReference>
<evidence type="ECO:0000259" key="4">
    <source>
        <dbReference type="PROSITE" id="PS01124"/>
    </source>
</evidence>
<dbReference type="PRINTS" id="PR00032">
    <property type="entry name" value="HTHARAC"/>
</dbReference>
<dbReference type="InterPro" id="IPR011051">
    <property type="entry name" value="RmlC_Cupin_sf"/>
</dbReference>
<dbReference type="EMBL" id="JADMNK010000004">
    <property type="protein sequence ID" value="MBZ0058285.1"/>
    <property type="molecule type" value="Genomic_DNA"/>
</dbReference>
<evidence type="ECO:0000313" key="5">
    <source>
        <dbReference type="EMBL" id="MBZ0058285.1"/>
    </source>
</evidence>
<comment type="caution">
    <text evidence="5">The sequence shown here is derived from an EMBL/GenBank/DDBJ whole genome shotgun (WGS) entry which is preliminary data.</text>
</comment>
<dbReference type="InterPro" id="IPR053531">
    <property type="entry name" value="RCS-HTH_transactivator"/>
</dbReference>
<evidence type="ECO:0000256" key="2">
    <source>
        <dbReference type="ARBA" id="ARBA00023125"/>
    </source>
</evidence>
<dbReference type="SUPFAM" id="SSF51182">
    <property type="entry name" value="RmlC-like cupins"/>
    <property type="match status" value="1"/>
</dbReference>
<keyword evidence="6" id="KW-1185">Reference proteome</keyword>
<sequence>MDALSRLLILNAAEGSIDKNCHLSHDWQLPHAAGDLAVIRWHTVTEGGAEVELPSGEIYTLRPGRVVILPQNSAHRLSQKGEALTFIVCGSLQLQPSARYFLTALPEALWLAPDADSTTFRWLQAAIALMQQESSADRPGSNLLCSQQGAALFALAVRDWLTHNASSEKNVLNLLLHPRLGTVIFQMLEQPSHPWTVEALAGRVHMSRASFAQLFREVSDSTPLAVLTTLRMQIAAQALSRDSRSILLIAESVGYASESSFHKAFTRAFGCTPGEYRKRVQALGQPG</sequence>
<dbReference type="NCBIfam" id="NF040475">
    <property type="entry name" value="chlor_reg_RclR"/>
    <property type="match status" value="1"/>
</dbReference>
<dbReference type="PANTHER" id="PTHR46796">
    <property type="entry name" value="HTH-TYPE TRANSCRIPTIONAL ACTIVATOR RHAS-RELATED"/>
    <property type="match status" value="1"/>
</dbReference>
<keyword evidence="3" id="KW-0804">Transcription</keyword>
<organism evidence="5 6">
    <name type="scientific">Leclercia barmai</name>
    <dbReference type="NCBI Taxonomy" id="2785629"/>
    <lineage>
        <taxon>Bacteria</taxon>
        <taxon>Pseudomonadati</taxon>
        <taxon>Pseudomonadota</taxon>
        <taxon>Gammaproteobacteria</taxon>
        <taxon>Enterobacterales</taxon>
        <taxon>Enterobacteriaceae</taxon>
        <taxon>Leclercia</taxon>
    </lineage>
</organism>
<keyword evidence="2" id="KW-0238">DNA-binding</keyword>
<keyword evidence="1" id="KW-0805">Transcription regulation</keyword>
<dbReference type="SUPFAM" id="SSF46689">
    <property type="entry name" value="Homeodomain-like"/>
    <property type="match status" value="2"/>
</dbReference>
<dbReference type="Gene3D" id="1.10.10.60">
    <property type="entry name" value="Homeodomain-like"/>
    <property type="match status" value="2"/>
</dbReference>
<gene>
    <name evidence="5" type="ORF">ITX56_10780</name>
</gene>
<dbReference type="PROSITE" id="PS01124">
    <property type="entry name" value="HTH_ARAC_FAMILY_2"/>
    <property type="match status" value="1"/>
</dbReference>
<evidence type="ECO:0000313" key="6">
    <source>
        <dbReference type="Proteomes" id="UP000706580"/>
    </source>
</evidence>
<dbReference type="InterPro" id="IPR050204">
    <property type="entry name" value="AraC_XylS_family_regulators"/>
</dbReference>
<dbReference type="InterPro" id="IPR032783">
    <property type="entry name" value="AraC_lig"/>
</dbReference>
<dbReference type="Pfam" id="PF12852">
    <property type="entry name" value="Cupin_6"/>
    <property type="match status" value="1"/>
</dbReference>
<feature type="domain" description="HTH araC/xylS-type" evidence="4">
    <location>
        <begin position="178"/>
        <end position="279"/>
    </location>
</feature>
<dbReference type="SMART" id="SM00342">
    <property type="entry name" value="HTH_ARAC"/>
    <property type="match status" value="1"/>
</dbReference>
<dbReference type="Proteomes" id="UP000706580">
    <property type="component" value="Unassembled WGS sequence"/>
</dbReference>
<dbReference type="InterPro" id="IPR014710">
    <property type="entry name" value="RmlC-like_jellyroll"/>
</dbReference>
<dbReference type="Pfam" id="PF12833">
    <property type="entry name" value="HTH_18"/>
    <property type="match status" value="1"/>
</dbReference>
<reference evidence="5 6" key="1">
    <citation type="submission" date="2020-11" db="EMBL/GenBank/DDBJ databases">
        <title>Draft Genome of Enterobacter sp. strain EMC7.</title>
        <authorList>
            <person name="Barman P."/>
            <person name="Sinha S."/>
            <person name="Sen S."/>
            <person name="Chakraborty R."/>
        </authorList>
    </citation>
    <scope>NUCLEOTIDE SEQUENCE [LARGE SCALE GENOMIC DNA]</scope>
    <source>
        <strain evidence="5 6">EMC7</strain>
    </source>
</reference>
<accession>A0ABS7RVE1</accession>
<protein>
    <submittedName>
        <fullName evidence="5">Cupin domain-containing protein</fullName>
    </submittedName>
</protein>
<evidence type="ECO:0000256" key="1">
    <source>
        <dbReference type="ARBA" id="ARBA00023015"/>
    </source>
</evidence>
<dbReference type="InterPro" id="IPR020449">
    <property type="entry name" value="Tscrpt_reg_AraC-type_HTH"/>
</dbReference>
<name>A0ABS7RVE1_9ENTR</name>
<dbReference type="Gene3D" id="2.60.120.10">
    <property type="entry name" value="Jelly Rolls"/>
    <property type="match status" value="1"/>
</dbReference>
<proteinExistence type="predicted"/>
<dbReference type="InterPro" id="IPR018060">
    <property type="entry name" value="HTH_AraC"/>
</dbReference>
<evidence type="ECO:0000256" key="3">
    <source>
        <dbReference type="ARBA" id="ARBA00023163"/>
    </source>
</evidence>